<keyword evidence="3" id="KW-1185">Reference proteome</keyword>
<keyword evidence="1" id="KW-0472">Membrane</keyword>
<protein>
    <submittedName>
        <fullName evidence="2">Uncharacterized protein</fullName>
    </submittedName>
</protein>
<dbReference type="AlphaFoldDB" id="A0A3M2L2N2"/>
<dbReference type="EMBL" id="RFFH01000006">
    <property type="protein sequence ID" value="RMI31972.1"/>
    <property type="molecule type" value="Genomic_DNA"/>
</dbReference>
<name>A0A3M2L2N2_9NOCA</name>
<evidence type="ECO:0000313" key="2">
    <source>
        <dbReference type="EMBL" id="RMI31972.1"/>
    </source>
</evidence>
<dbReference type="Proteomes" id="UP000279275">
    <property type="component" value="Unassembled WGS sequence"/>
</dbReference>
<evidence type="ECO:0000313" key="3">
    <source>
        <dbReference type="Proteomes" id="UP000279275"/>
    </source>
</evidence>
<proteinExistence type="predicted"/>
<reference evidence="2 3" key="1">
    <citation type="submission" date="2018-10" db="EMBL/GenBank/DDBJ databases">
        <title>Isolation from cow dung.</title>
        <authorList>
            <person name="Ling L."/>
        </authorList>
    </citation>
    <scope>NUCLEOTIDE SEQUENCE [LARGE SCALE GENOMIC DNA]</scope>
    <source>
        <strain evidence="2 3">NEAU-LL90</strain>
    </source>
</reference>
<dbReference type="OrthoDB" id="4523591at2"/>
<dbReference type="InterPro" id="IPR046492">
    <property type="entry name" value="DUF6585"/>
</dbReference>
<evidence type="ECO:0000256" key="1">
    <source>
        <dbReference type="SAM" id="Phobius"/>
    </source>
</evidence>
<organism evidence="2 3">
    <name type="scientific">Nocardia stercoris</name>
    <dbReference type="NCBI Taxonomy" id="2483361"/>
    <lineage>
        <taxon>Bacteria</taxon>
        <taxon>Bacillati</taxon>
        <taxon>Actinomycetota</taxon>
        <taxon>Actinomycetes</taxon>
        <taxon>Mycobacteriales</taxon>
        <taxon>Nocardiaceae</taxon>
        <taxon>Nocardia</taxon>
    </lineage>
</organism>
<comment type="caution">
    <text evidence="2">The sequence shown here is derived from an EMBL/GenBank/DDBJ whole genome shotgun (WGS) entry which is preliminary data.</text>
</comment>
<keyword evidence="1" id="KW-1133">Transmembrane helix</keyword>
<sequence>MAGDSPGTESRRTVPLSQLIRLMAEHEQLGVHRRTYQAAPASRDTVVRGCGIVAGGLTLIGAICLAAGSVGGGLALGSVALLPAAVAVVRARGGAGRDARLDLFESGLTVYHRGEEVVAYRWDTVQVHQRSIPFEQAATASTDYAITLSGPSGAPTQIDETFEGAREWTPIIQSAVTATQLPQVVAAIDAEQRVEFGELALHLDDLTHRDQVYRWEDVQTIDARHDLVRIKVAGQWKSLAPVATIPNFYIFNEVAERLRLAAAA</sequence>
<dbReference type="Pfam" id="PF20226">
    <property type="entry name" value="DUF6585"/>
    <property type="match status" value="1"/>
</dbReference>
<feature type="transmembrane region" description="Helical" evidence="1">
    <location>
        <begin position="46"/>
        <end position="68"/>
    </location>
</feature>
<accession>A0A3M2L2N2</accession>
<keyword evidence="1" id="KW-0812">Transmembrane</keyword>
<gene>
    <name evidence="2" type="ORF">EBN03_17155</name>
</gene>